<feature type="non-terminal residue" evidence="2">
    <location>
        <position position="1"/>
    </location>
</feature>
<evidence type="ECO:0000313" key="2">
    <source>
        <dbReference type="EMBL" id="SVB07055.1"/>
    </source>
</evidence>
<dbReference type="Gene3D" id="2.60.40.4070">
    <property type="match status" value="1"/>
</dbReference>
<protein>
    <recommendedName>
        <fullName evidence="1">Secretion system C-terminal sorting domain-containing protein</fullName>
    </recommendedName>
</protein>
<feature type="domain" description="Secretion system C-terminal sorting" evidence="1">
    <location>
        <begin position="53"/>
        <end position="133"/>
    </location>
</feature>
<evidence type="ECO:0000259" key="1">
    <source>
        <dbReference type="Pfam" id="PF18962"/>
    </source>
</evidence>
<dbReference type="Pfam" id="PF18962">
    <property type="entry name" value="Por_Secre_tail"/>
    <property type="match status" value="1"/>
</dbReference>
<dbReference type="AlphaFoldDB" id="A0A382AZU6"/>
<accession>A0A382AZU6</accession>
<dbReference type="InterPro" id="IPR026444">
    <property type="entry name" value="Secre_tail"/>
</dbReference>
<dbReference type="NCBIfam" id="TIGR04183">
    <property type="entry name" value="Por_Secre_tail"/>
    <property type="match status" value="1"/>
</dbReference>
<reference evidence="2" key="1">
    <citation type="submission" date="2018-05" db="EMBL/GenBank/DDBJ databases">
        <authorList>
            <person name="Lanie J.A."/>
            <person name="Ng W.-L."/>
            <person name="Kazmierczak K.M."/>
            <person name="Andrzejewski T.M."/>
            <person name="Davidsen T.M."/>
            <person name="Wayne K.J."/>
            <person name="Tettelin H."/>
            <person name="Glass J.I."/>
            <person name="Rusch D."/>
            <person name="Podicherti R."/>
            <person name="Tsui H.-C.T."/>
            <person name="Winkler M.E."/>
        </authorList>
    </citation>
    <scope>NUCLEOTIDE SEQUENCE</scope>
</reference>
<organism evidence="2">
    <name type="scientific">marine metagenome</name>
    <dbReference type="NCBI Taxonomy" id="408172"/>
    <lineage>
        <taxon>unclassified sequences</taxon>
        <taxon>metagenomes</taxon>
        <taxon>ecological metagenomes</taxon>
    </lineage>
</organism>
<sequence length="136" mass="15572">DVDLVRNVEYSYRLAAYDDAGNRSEFTGPVSAILLSTDQQSLLPEAFALHQNYPNPFNPTTQIRYDLPENSYVNINIYDLMGKRVKLLVNSKQDAGYRSIHWNATNEFGQPVSAGMYIYTIQTGQFRQTRKMVLLK</sequence>
<name>A0A382AZU6_9ZZZZ</name>
<proteinExistence type="predicted"/>
<dbReference type="EMBL" id="UINC01027577">
    <property type="protein sequence ID" value="SVB07055.1"/>
    <property type="molecule type" value="Genomic_DNA"/>
</dbReference>
<gene>
    <name evidence="2" type="ORF">METZ01_LOCUS159909</name>
</gene>